<organism evidence="15 16">
    <name type="scientific">Legionella rubrilucens</name>
    <dbReference type="NCBI Taxonomy" id="458"/>
    <lineage>
        <taxon>Bacteria</taxon>
        <taxon>Pseudomonadati</taxon>
        <taxon>Pseudomonadota</taxon>
        <taxon>Gammaproteobacteria</taxon>
        <taxon>Legionellales</taxon>
        <taxon>Legionellaceae</taxon>
        <taxon>Legionella</taxon>
    </lineage>
</organism>
<feature type="domain" description="Signal recognition particle SRP54 helical bundle" evidence="14">
    <location>
        <begin position="55"/>
        <end position="136"/>
    </location>
</feature>
<comment type="similarity">
    <text evidence="10">Belongs to the GTP-binding SRP family. FtsY subfamily.</text>
</comment>
<dbReference type="HAMAP" id="MF_00920">
    <property type="entry name" value="FtsY"/>
    <property type="match status" value="1"/>
</dbReference>
<keyword evidence="5 10" id="KW-0342">GTP-binding</keyword>
<dbReference type="PATRIC" id="fig|458.5.peg.300"/>
<keyword evidence="1 10" id="KW-1003">Cell membrane</keyword>
<keyword evidence="16" id="KW-1185">Reference proteome</keyword>
<comment type="subunit">
    <text evidence="10">Part of the signal recognition particle protein translocation system, which is composed of SRP and FtsY. SRP is a ribonucleoprotein composed of Ffh and a 4.5S RNA molecule.</text>
</comment>
<dbReference type="GO" id="GO:0005525">
    <property type="term" value="F:GTP binding"/>
    <property type="evidence" value="ECO:0007669"/>
    <property type="project" value="UniProtKB-UniRule"/>
</dbReference>
<accession>A0A0W0XYZ5</accession>
<evidence type="ECO:0000256" key="1">
    <source>
        <dbReference type="ARBA" id="ARBA00022475"/>
    </source>
</evidence>
<dbReference type="NCBIfam" id="TIGR00064">
    <property type="entry name" value="ftsY"/>
    <property type="match status" value="1"/>
</dbReference>
<keyword evidence="2 10" id="KW-0963">Cytoplasm</keyword>
<keyword evidence="6 10" id="KW-0472">Membrane</keyword>
<evidence type="ECO:0000256" key="3">
    <source>
        <dbReference type="ARBA" id="ARBA00022741"/>
    </source>
</evidence>
<dbReference type="SUPFAM" id="SSF52540">
    <property type="entry name" value="P-loop containing nucleoside triphosphate hydrolases"/>
    <property type="match status" value="1"/>
</dbReference>
<dbReference type="SMART" id="SM00962">
    <property type="entry name" value="SRP54"/>
    <property type="match status" value="1"/>
</dbReference>
<feature type="binding site" evidence="10">
    <location>
        <begin position="305"/>
        <end position="308"/>
    </location>
    <ligand>
        <name>GTP</name>
        <dbReference type="ChEBI" id="CHEBI:37565"/>
    </ligand>
</feature>
<dbReference type="EC" id="3.6.5.4" evidence="10"/>
<evidence type="ECO:0000259" key="12">
    <source>
        <dbReference type="SMART" id="SM00382"/>
    </source>
</evidence>
<dbReference type="InterPro" id="IPR000897">
    <property type="entry name" value="SRP54_GTPase_dom"/>
</dbReference>
<dbReference type="Gene3D" id="1.20.120.140">
    <property type="entry name" value="Signal recognition particle SRP54, nucleotide-binding domain"/>
    <property type="match status" value="1"/>
</dbReference>
<dbReference type="PANTHER" id="PTHR43134:SF1">
    <property type="entry name" value="SIGNAL RECOGNITION PARTICLE RECEPTOR SUBUNIT ALPHA"/>
    <property type="match status" value="1"/>
</dbReference>
<dbReference type="FunFam" id="3.40.50.300:FF:000053">
    <property type="entry name" value="Signal recognition particle receptor FtsY"/>
    <property type="match status" value="1"/>
</dbReference>
<feature type="binding site" evidence="10">
    <location>
        <begin position="241"/>
        <end position="245"/>
    </location>
    <ligand>
        <name>GTP</name>
        <dbReference type="ChEBI" id="CHEBI:37565"/>
    </ligand>
</feature>
<evidence type="ECO:0000256" key="6">
    <source>
        <dbReference type="ARBA" id="ARBA00023136"/>
    </source>
</evidence>
<dbReference type="GO" id="GO:0005047">
    <property type="term" value="F:signal recognition particle binding"/>
    <property type="evidence" value="ECO:0007669"/>
    <property type="project" value="TreeGrafter"/>
</dbReference>
<dbReference type="SMART" id="SM00382">
    <property type="entry name" value="AAA"/>
    <property type="match status" value="1"/>
</dbReference>
<name>A0A0W0XYZ5_9GAMM</name>
<dbReference type="Proteomes" id="UP000054608">
    <property type="component" value="Unassembled WGS sequence"/>
</dbReference>
<dbReference type="SUPFAM" id="SSF47364">
    <property type="entry name" value="Domain of the SRP/SRP receptor G-proteins"/>
    <property type="match status" value="1"/>
</dbReference>
<comment type="catalytic activity">
    <reaction evidence="8 10">
        <text>GTP + H2O = GDP + phosphate + H(+)</text>
        <dbReference type="Rhea" id="RHEA:19669"/>
        <dbReference type="ChEBI" id="CHEBI:15377"/>
        <dbReference type="ChEBI" id="CHEBI:15378"/>
        <dbReference type="ChEBI" id="CHEBI:37565"/>
        <dbReference type="ChEBI" id="CHEBI:43474"/>
        <dbReference type="ChEBI" id="CHEBI:58189"/>
        <dbReference type="EC" id="3.6.5.4"/>
    </reaction>
</comment>
<dbReference type="PANTHER" id="PTHR43134">
    <property type="entry name" value="SIGNAL RECOGNITION PARTICLE RECEPTOR SUBUNIT ALPHA"/>
    <property type="match status" value="1"/>
</dbReference>
<feature type="domain" description="SRP54-type proteins GTP-binding" evidence="13">
    <location>
        <begin position="152"/>
        <end position="353"/>
    </location>
</feature>
<evidence type="ECO:0000256" key="8">
    <source>
        <dbReference type="ARBA" id="ARBA00048027"/>
    </source>
</evidence>
<dbReference type="Pfam" id="PF02881">
    <property type="entry name" value="SRP54_N"/>
    <property type="match status" value="1"/>
</dbReference>
<keyword evidence="7 10" id="KW-0675">Receptor</keyword>
<dbReference type="RefSeq" id="WP_058530430.1">
    <property type="nucleotide sequence ID" value="NZ_CAAAIN010000008.1"/>
</dbReference>
<dbReference type="Pfam" id="PF00448">
    <property type="entry name" value="SRP54"/>
    <property type="match status" value="1"/>
</dbReference>
<comment type="subcellular location">
    <subcellularLocation>
        <location evidence="10">Cell membrane</location>
        <topology evidence="10">Peripheral membrane protein</topology>
        <orientation evidence="10">Cytoplasmic side</orientation>
    </subcellularLocation>
    <subcellularLocation>
        <location evidence="10">Cytoplasm</location>
    </subcellularLocation>
</comment>
<dbReference type="FunFam" id="1.20.120.140:FF:000002">
    <property type="entry name" value="Signal recognition particle receptor FtsY"/>
    <property type="match status" value="1"/>
</dbReference>
<evidence type="ECO:0000313" key="16">
    <source>
        <dbReference type="Proteomes" id="UP000054608"/>
    </source>
</evidence>
<evidence type="ECO:0000256" key="7">
    <source>
        <dbReference type="ARBA" id="ARBA00023170"/>
    </source>
</evidence>
<dbReference type="OrthoDB" id="9804720at2"/>
<feature type="region of interest" description="Disordered" evidence="11">
    <location>
        <begin position="1"/>
        <end position="24"/>
    </location>
</feature>
<proteinExistence type="inferred from homology"/>
<reference evidence="15 16" key="1">
    <citation type="submission" date="2015-11" db="EMBL/GenBank/DDBJ databases">
        <title>Genomic analysis of 38 Legionella species identifies large and diverse effector repertoires.</title>
        <authorList>
            <person name="Burstein D."/>
            <person name="Amaro F."/>
            <person name="Zusman T."/>
            <person name="Lifshitz Z."/>
            <person name="Cohen O."/>
            <person name="Gilbert J.A."/>
            <person name="Pupko T."/>
            <person name="Shuman H.A."/>
            <person name="Segal G."/>
        </authorList>
    </citation>
    <scope>NUCLEOTIDE SEQUENCE [LARGE SCALE GENOMIC DNA]</scope>
    <source>
        <strain evidence="15 16">WA-270A-C2</strain>
    </source>
</reference>
<evidence type="ECO:0000256" key="5">
    <source>
        <dbReference type="ARBA" id="ARBA00023134"/>
    </source>
</evidence>
<evidence type="ECO:0000256" key="2">
    <source>
        <dbReference type="ARBA" id="ARBA00022490"/>
    </source>
</evidence>
<feature type="binding site" evidence="10">
    <location>
        <begin position="159"/>
        <end position="166"/>
    </location>
    <ligand>
        <name>GTP</name>
        <dbReference type="ChEBI" id="CHEBI:37565"/>
    </ligand>
</feature>
<dbReference type="AlphaFoldDB" id="A0A0W0XYZ5"/>
<dbReference type="CDD" id="cd17874">
    <property type="entry name" value="FtsY"/>
    <property type="match status" value="1"/>
</dbReference>
<dbReference type="GO" id="GO:0006614">
    <property type="term" value="P:SRP-dependent cotranslational protein targeting to membrane"/>
    <property type="evidence" value="ECO:0007669"/>
    <property type="project" value="InterPro"/>
</dbReference>
<evidence type="ECO:0000256" key="9">
    <source>
        <dbReference type="ARBA" id="ARBA00053570"/>
    </source>
</evidence>
<dbReference type="GO" id="GO:0005737">
    <property type="term" value="C:cytoplasm"/>
    <property type="evidence" value="ECO:0007669"/>
    <property type="project" value="UniProtKB-SubCell"/>
</dbReference>
<dbReference type="EMBL" id="LNYT01000004">
    <property type="protein sequence ID" value="KTD49849.1"/>
    <property type="molecule type" value="Genomic_DNA"/>
</dbReference>
<keyword evidence="4 10" id="KW-0378">Hydrolase</keyword>
<dbReference type="SMART" id="SM00963">
    <property type="entry name" value="SRP54_N"/>
    <property type="match status" value="1"/>
</dbReference>
<keyword evidence="3 10" id="KW-0547">Nucleotide-binding</keyword>
<dbReference type="InterPro" id="IPR003593">
    <property type="entry name" value="AAA+_ATPase"/>
</dbReference>
<evidence type="ECO:0000256" key="10">
    <source>
        <dbReference type="HAMAP-Rule" id="MF_00920"/>
    </source>
</evidence>
<evidence type="ECO:0000256" key="4">
    <source>
        <dbReference type="ARBA" id="ARBA00022801"/>
    </source>
</evidence>
<dbReference type="InterPro" id="IPR013822">
    <property type="entry name" value="Signal_recog_particl_SRP54_hlx"/>
</dbReference>
<evidence type="ECO:0000259" key="14">
    <source>
        <dbReference type="SMART" id="SM00963"/>
    </source>
</evidence>
<dbReference type="InterPro" id="IPR004390">
    <property type="entry name" value="SR_rcpt_FtsY"/>
</dbReference>
<evidence type="ECO:0000313" key="15">
    <source>
        <dbReference type="EMBL" id="KTD49849.1"/>
    </source>
</evidence>
<sequence length="355" mass="38303">MIKWFKRNQDETSLPSAADAGQGEDLTVENLPADTGQALPADNEAQSKPGFYARLKRSMSKTRHQLGEGIGRLLLGRKELDASLMEDIETLLLSADLGIETSQAVLQQVSDSLARKQLADGEAVYGLLKERLTALLAAKSQPLIPQTNDGTPFVILTVGVNGAGKTTTIGKLARQFQQQGKKVMLAAGDTFRAAAVEQLQVWGERNQIPVIAQHTGADSASVIYDALQAAKARGIDILIADTAGRLHTQGNLMEELKKVKRVLQKLEPQAPHETMLVLDASIGQNALNQAREFHQAVGLTGITMTKLDGTAKGGILFAIANELGIPFRYLGIGEGIDDLRPFDAEQFVRAIFNDD</sequence>
<evidence type="ECO:0000259" key="13">
    <source>
        <dbReference type="SMART" id="SM00962"/>
    </source>
</evidence>
<feature type="domain" description="AAA+ ATPase" evidence="12">
    <location>
        <begin position="151"/>
        <end position="352"/>
    </location>
</feature>
<dbReference type="InterPro" id="IPR036225">
    <property type="entry name" value="SRP/SRP_N"/>
</dbReference>
<dbReference type="GO" id="GO:0005886">
    <property type="term" value="C:plasma membrane"/>
    <property type="evidence" value="ECO:0007669"/>
    <property type="project" value="UniProtKB-SubCell"/>
</dbReference>
<comment type="function">
    <text evidence="9 10">Involved in targeting and insertion of nascent membrane proteins into the cytoplasmic membrane. Acts as a receptor for the complex formed by the signal recognition particle (SRP) and the ribosome-nascent chain (RNC). Interaction with SRP-RNC leads to the transfer of the RNC complex to the Sec translocase for insertion into the membrane, the hydrolysis of GTP by both Ffh and FtsY, and the dissociation of the SRP-FtsY complex into the individual components.</text>
</comment>
<comment type="caution">
    <text evidence="15">The sequence shown here is derived from an EMBL/GenBank/DDBJ whole genome shotgun (WGS) entry which is preliminary data.</text>
</comment>
<evidence type="ECO:0000256" key="11">
    <source>
        <dbReference type="SAM" id="MobiDB-lite"/>
    </source>
</evidence>
<gene>
    <name evidence="10" type="primary">ftsY</name>
    <name evidence="15" type="ORF">Lrub_0291</name>
</gene>
<dbReference type="Gene3D" id="3.40.50.300">
    <property type="entry name" value="P-loop containing nucleotide triphosphate hydrolases"/>
    <property type="match status" value="1"/>
</dbReference>
<dbReference type="GO" id="GO:0003924">
    <property type="term" value="F:GTPase activity"/>
    <property type="evidence" value="ECO:0007669"/>
    <property type="project" value="UniProtKB-UniRule"/>
</dbReference>
<dbReference type="InterPro" id="IPR042101">
    <property type="entry name" value="SRP54_N_sf"/>
</dbReference>
<dbReference type="InterPro" id="IPR027417">
    <property type="entry name" value="P-loop_NTPase"/>
</dbReference>
<protein>
    <recommendedName>
        <fullName evidence="10">Signal recognition particle receptor FtsY</fullName>
        <shortName evidence="10">SRP receptor</shortName>
        <ecNumber evidence="10">3.6.5.4</ecNumber>
    </recommendedName>
</protein>
<dbReference type="STRING" id="458.Lrub_0291"/>